<evidence type="ECO:0000256" key="3">
    <source>
        <dbReference type="ARBA" id="ARBA00022692"/>
    </source>
</evidence>
<dbReference type="GO" id="GO:0033617">
    <property type="term" value="P:mitochondrial respiratory chain complex IV assembly"/>
    <property type="evidence" value="ECO:0007669"/>
    <property type="project" value="TreeGrafter"/>
</dbReference>
<feature type="transmembrane region" description="Helical" evidence="6">
    <location>
        <begin position="255"/>
        <end position="273"/>
    </location>
</feature>
<evidence type="ECO:0000256" key="6">
    <source>
        <dbReference type="RuleBase" id="RU363076"/>
    </source>
</evidence>
<evidence type="ECO:0000313" key="8">
    <source>
        <dbReference type="Proteomes" id="UP001374579"/>
    </source>
</evidence>
<evidence type="ECO:0000256" key="2">
    <source>
        <dbReference type="ARBA" id="ARBA00007165"/>
    </source>
</evidence>
<keyword evidence="4 6" id="KW-1133">Transmembrane helix</keyword>
<comment type="function">
    <text evidence="6">Probably involved in the biogenesis of the COX complex.</text>
</comment>
<reference evidence="7 8" key="1">
    <citation type="submission" date="2024-02" db="EMBL/GenBank/DDBJ databases">
        <title>Chromosome-scale genome assembly of the rough periwinkle Littorina saxatilis.</title>
        <authorList>
            <person name="De Jode A."/>
            <person name="Faria R."/>
            <person name="Formenti G."/>
            <person name="Sims Y."/>
            <person name="Smith T.P."/>
            <person name="Tracey A."/>
            <person name="Wood J.M.D."/>
            <person name="Zagrodzka Z.B."/>
            <person name="Johannesson K."/>
            <person name="Butlin R.K."/>
            <person name="Leder E.H."/>
        </authorList>
    </citation>
    <scope>NUCLEOTIDE SEQUENCE [LARGE SCALE GENOMIC DNA]</scope>
    <source>
        <strain evidence="7">Snail1</strain>
        <tissue evidence="7">Muscle</tissue>
    </source>
</reference>
<evidence type="ECO:0000313" key="7">
    <source>
        <dbReference type="EMBL" id="KAK7095364.1"/>
    </source>
</evidence>
<proteinExistence type="inferred from homology"/>
<protein>
    <recommendedName>
        <fullName evidence="6">SURF1-like protein</fullName>
    </recommendedName>
</protein>
<dbReference type="Proteomes" id="UP001374579">
    <property type="component" value="Unassembled WGS sequence"/>
</dbReference>
<name>A0AAN9B077_9CAEN</name>
<dbReference type="EMBL" id="JBAMIC010000018">
    <property type="protein sequence ID" value="KAK7095364.1"/>
    <property type="molecule type" value="Genomic_DNA"/>
</dbReference>
<evidence type="ECO:0000256" key="4">
    <source>
        <dbReference type="ARBA" id="ARBA00022989"/>
    </source>
</evidence>
<keyword evidence="5 6" id="KW-0472">Membrane</keyword>
<organism evidence="7 8">
    <name type="scientific">Littorina saxatilis</name>
    <dbReference type="NCBI Taxonomy" id="31220"/>
    <lineage>
        <taxon>Eukaryota</taxon>
        <taxon>Metazoa</taxon>
        <taxon>Spiralia</taxon>
        <taxon>Lophotrochozoa</taxon>
        <taxon>Mollusca</taxon>
        <taxon>Gastropoda</taxon>
        <taxon>Caenogastropoda</taxon>
        <taxon>Littorinimorpha</taxon>
        <taxon>Littorinoidea</taxon>
        <taxon>Littorinidae</taxon>
        <taxon>Littorina</taxon>
    </lineage>
</organism>
<evidence type="ECO:0000256" key="5">
    <source>
        <dbReference type="ARBA" id="ARBA00023136"/>
    </source>
</evidence>
<keyword evidence="6" id="KW-0999">Mitochondrion inner membrane</keyword>
<dbReference type="AlphaFoldDB" id="A0AAN9B077"/>
<keyword evidence="3 6" id="KW-0812">Transmembrane</keyword>
<comment type="similarity">
    <text evidence="2 6">Belongs to the SURF1 family.</text>
</comment>
<comment type="subcellular location">
    <subcellularLocation>
        <location evidence="1">Membrane</location>
    </subcellularLocation>
    <subcellularLocation>
        <location evidence="6">Mitochondrion inner membrane</location>
        <topology evidence="6">Multi-pass membrane protein</topology>
    </subcellularLocation>
</comment>
<feature type="transmembrane region" description="Helical" evidence="6">
    <location>
        <begin position="49"/>
        <end position="67"/>
    </location>
</feature>
<dbReference type="PANTHER" id="PTHR23427:SF2">
    <property type="entry name" value="SURFEIT LOCUS PROTEIN 1"/>
    <property type="match status" value="1"/>
</dbReference>
<dbReference type="InterPro" id="IPR045214">
    <property type="entry name" value="Surf1/Surf4"/>
</dbReference>
<dbReference type="CDD" id="cd06662">
    <property type="entry name" value="SURF1"/>
    <property type="match status" value="1"/>
</dbReference>
<gene>
    <name evidence="7" type="ORF">V1264_006783</name>
</gene>
<dbReference type="Pfam" id="PF02104">
    <property type="entry name" value="SURF1"/>
    <property type="match status" value="1"/>
</dbReference>
<keyword evidence="6" id="KW-0496">Mitochondrion</keyword>
<dbReference type="InterPro" id="IPR002994">
    <property type="entry name" value="Surf1/Shy1"/>
</dbReference>
<sequence length="295" mass="33251">MQTSRGTAGFLRLLVPRQAWHGCLKRGAQTQAPRLTKALKKKQTFGEGGYILLVVPLATFCLGTWQVKRRWWKLDLIQALEEKTQSAPIPLPQNLEEMAELEYRPVTFKGEFDHSREMVIGPRSNALKEGGGLVSAGNQTGVNVVAPMKLSDRDETILVNMGWVPSAKMDPSTRREGQVKGEVEVSGIVRLQEQRPPFMPKGDAKSQGYWLYRDVETMAKQAGTAPVFVDLDQKSSVPGGPLGGQTRVTLRNEHMSYIITWYSLSLITFAMWFRRYRRPPTPESAIMYIKKQQKT</sequence>
<dbReference type="PANTHER" id="PTHR23427">
    <property type="entry name" value="SURFEIT LOCUS PROTEIN"/>
    <property type="match status" value="1"/>
</dbReference>
<dbReference type="PROSITE" id="PS50895">
    <property type="entry name" value="SURF1"/>
    <property type="match status" value="1"/>
</dbReference>
<accession>A0AAN9B077</accession>
<keyword evidence="8" id="KW-1185">Reference proteome</keyword>
<comment type="caution">
    <text evidence="7">The sequence shown here is derived from an EMBL/GenBank/DDBJ whole genome shotgun (WGS) entry which is preliminary data.</text>
</comment>
<evidence type="ECO:0000256" key="1">
    <source>
        <dbReference type="ARBA" id="ARBA00004370"/>
    </source>
</evidence>
<dbReference type="GO" id="GO:0005743">
    <property type="term" value="C:mitochondrial inner membrane"/>
    <property type="evidence" value="ECO:0007669"/>
    <property type="project" value="UniProtKB-SubCell"/>
</dbReference>